<dbReference type="RefSeq" id="WP_008060811.1">
    <property type="nucleotide sequence ID" value="NZ_AFHG01000044.1"/>
</dbReference>
<keyword evidence="6" id="KW-1185">Reference proteome</keyword>
<dbReference type="InterPro" id="IPR020287">
    <property type="entry name" value="Tail_sheath_C"/>
</dbReference>
<comment type="similarity">
    <text evidence="1">Belongs to the myoviridae tail sheath protein family.</text>
</comment>
<dbReference type="InterPro" id="IPR007067">
    <property type="entry name" value="Tail_sheath"/>
</dbReference>
<dbReference type="Pfam" id="PF04984">
    <property type="entry name" value="Phage_sheath_1"/>
    <property type="match status" value="1"/>
</dbReference>
<feature type="domain" description="Phage tail sheath protein-like beta-sandwich" evidence="3">
    <location>
        <begin position="102"/>
        <end position="191"/>
    </location>
</feature>
<dbReference type="STRING" id="1000565.METUNv1_01751"/>
<evidence type="ECO:0000256" key="1">
    <source>
        <dbReference type="ARBA" id="ARBA00008005"/>
    </source>
</evidence>
<dbReference type="InterPro" id="IPR035089">
    <property type="entry name" value="Phage_sheath_subtilisin"/>
</dbReference>
<evidence type="ECO:0000259" key="2">
    <source>
        <dbReference type="Pfam" id="PF04984"/>
    </source>
</evidence>
<dbReference type="OrthoDB" id="5442644at2"/>
<evidence type="ECO:0000259" key="3">
    <source>
        <dbReference type="Pfam" id="PF17481"/>
    </source>
</evidence>
<evidence type="ECO:0000313" key="5">
    <source>
        <dbReference type="EMBL" id="EGK71973.1"/>
    </source>
</evidence>
<feature type="domain" description="Tail sheath protein C-terminal" evidence="4">
    <location>
        <begin position="371"/>
        <end position="471"/>
    </location>
</feature>
<feature type="domain" description="Tail sheath protein subtilisin-like" evidence="2">
    <location>
        <begin position="205"/>
        <end position="362"/>
    </location>
</feature>
<proteinExistence type="inferred from homology"/>
<dbReference type="eggNOG" id="COG4386">
    <property type="taxonomic scope" value="Bacteria"/>
</dbReference>
<gene>
    <name evidence="5" type="ORF">METUNv1_01751</name>
</gene>
<organism evidence="5 6">
    <name type="scientific">Methyloversatilis universalis (strain ATCC BAA-1314 / DSM 25237 / JCM 13912 / CCUG 52030 / FAM5)</name>
    <dbReference type="NCBI Taxonomy" id="1000565"/>
    <lineage>
        <taxon>Bacteria</taxon>
        <taxon>Pseudomonadati</taxon>
        <taxon>Pseudomonadota</taxon>
        <taxon>Betaproteobacteria</taxon>
        <taxon>Nitrosomonadales</taxon>
        <taxon>Sterolibacteriaceae</taxon>
        <taxon>Methyloversatilis</taxon>
    </lineage>
</organism>
<accession>F5RBV6</accession>
<sequence>MASPNVSFDQVPGSIRTPGTYIEFNSRLALRNLPNNRQTVRLIGGRLASGSVAAGVPTQVFTDAQAADYFGAGSHLHLMARALLRANPYVDLTAIGVADNAGGVAATGTVTIAGTATSTGTLSVRVGAQQVDILVESGDAAAAVAADLKATLDARPDLPVTAGVVSAVVTLTAKNKGTPGNDISVAATLTGVAGITATIVAMASGATNPDVAATLTAIQSAGDEILVMPWTDSTNLTKLRDHLELVGNALEQRGAIGVVATHGTYGAAVALAAGINDERVLVPWLAGSASLPWETAAAVAAIAAFEEDPARPLNGLELVGLAVPPIASRPGRTEIENCLHNGVTPLKVNPGERVSIVRAVSTYTVNAQAVADPAWLDITTIRTLDYVRFAMRQRITARFPREKATARVLRDIRSEVIDVLLRLEELEIVENVRANLAGIIVELDSQEVGRVNIRIPTDVVNGLHVIAAVIDLIL</sequence>
<reference evidence="5 6" key="1">
    <citation type="journal article" date="2011" name="J. Bacteriol.">
        <title>Genome sequence of Methyloversatilis universalis FAM5T, a methylotrophic representative of the order Rhodocyclales.</title>
        <authorList>
            <person name="Kittichotirat W."/>
            <person name="Good N.M."/>
            <person name="Hall R."/>
            <person name="Bringel F."/>
            <person name="Lajus A."/>
            <person name="Medigue C."/>
            <person name="Smalley N.E."/>
            <person name="Beck D."/>
            <person name="Bumgarner R."/>
            <person name="Vuilleumier S."/>
            <person name="Kalyuzhnaya M.G."/>
        </authorList>
    </citation>
    <scope>NUCLEOTIDE SEQUENCE [LARGE SCALE GENOMIC DNA]</scope>
    <source>
        <strain evidence="6">ATCC BAA-1314 / JCM 13912 / FAM5</strain>
    </source>
</reference>
<evidence type="ECO:0000259" key="4">
    <source>
        <dbReference type="Pfam" id="PF17482"/>
    </source>
</evidence>
<dbReference type="Pfam" id="PF17482">
    <property type="entry name" value="Phage_sheath_1C"/>
    <property type="match status" value="1"/>
</dbReference>
<protein>
    <submittedName>
        <fullName evidence="5">Mu tail sheath family protein</fullName>
    </submittedName>
</protein>
<dbReference type="Pfam" id="PF17481">
    <property type="entry name" value="Phage_sheath_domII"/>
    <property type="match status" value="1"/>
</dbReference>
<dbReference type="EMBL" id="AFHG01000044">
    <property type="protein sequence ID" value="EGK71973.1"/>
    <property type="molecule type" value="Genomic_DNA"/>
</dbReference>
<dbReference type="AlphaFoldDB" id="F5RBV6"/>
<dbReference type="PIRSF" id="PIRSF007349">
    <property type="entry name" value="Tsp_L"/>
    <property type="match status" value="1"/>
</dbReference>
<dbReference type="Proteomes" id="UP000005019">
    <property type="component" value="Unassembled WGS sequence"/>
</dbReference>
<dbReference type="InterPro" id="IPR035326">
    <property type="entry name" value="Beta_sandwich_Seath"/>
</dbReference>
<name>F5RBV6_METUF</name>
<evidence type="ECO:0000313" key="6">
    <source>
        <dbReference type="Proteomes" id="UP000005019"/>
    </source>
</evidence>
<comment type="caution">
    <text evidence="5">The sequence shown here is derived from an EMBL/GenBank/DDBJ whole genome shotgun (WGS) entry which is preliminary data.</text>
</comment>